<dbReference type="SUPFAM" id="SSF46894">
    <property type="entry name" value="C-terminal effector domain of the bipartite response regulators"/>
    <property type="match status" value="1"/>
</dbReference>
<dbReference type="CDD" id="cd17535">
    <property type="entry name" value="REC_NarL-like"/>
    <property type="match status" value="1"/>
</dbReference>
<dbReference type="EMBL" id="BPQV01000006">
    <property type="protein sequence ID" value="GJE27439.1"/>
    <property type="molecule type" value="Genomic_DNA"/>
</dbReference>
<keyword evidence="2" id="KW-0238">DNA-binding</keyword>
<name>A0ABQ4TA26_METOR</name>
<evidence type="ECO:0000256" key="3">
    <source>
        <dbReference type="PROSITE-ProRule" id="PRU00169"/>
    </source>
</evidence>
<keyword evidence="1 3" id="KW-0597">Phosphoprotein</keyword>
<dbReference type="Proteomes" id="UP001055156">
    <property type="component" value="Unassembled WGS sequence"/>
</dbReference>
<reference evidence="6" key="1">
    <citation type="journal article" date="2021" name="Front. Microbiol.">
        <title>Comprehensive Comparative Genomics and Phenotyping of Methylobacterium Species.</title>
        <authorList>
            <person name="Alessa O."/>
            <person name="Ogura Y."/>
            <person name="Fujitani Y."/>
            <person name="Takami H."/>
            <person name="Hayashi T."/>
            <person name="Sahin N."/>
            <person name="Tani A."/>
        </authorList>
    </citation>
    <scope>NUCLEOTIDE SEQUENCE</scope>
    <source>
        <strain evidence="6">NBRC 15689</strain>
    </source>
</reference>
<dbReference type="InterPro" id="IPR001789">
    <property type="entry name" value="Sig_transdc_resp-reg_receiver"/>
</dbReference>
<evidence type="ECO:0000313" key="6">
    <source>
        <dbReference type="EMBL" id="GJE27439.1"/>
    </source>
</evidence>
<accession>A0ABQ4TA26</accession>
<dbReference type="PROSITE" id="PS50110">
    <property type="entry name" value="RESPONSE_REGULATORY"/>
    <property type="match status" value="1"/>
</dbReference>
<dbReference type="PROSITE" id="PS50043">
    <property type="entry name" value="HTH_LUXR_2"/>
    <property type="match status" value="1"/>
</dbReference>
<comment type="caution">
    <text evidence="6">The sequence shown here is derived from an EMBL/GenBank/DDBJ whole genome shotgun (WGS) entry which is preliminary data.</text>
</comment>
<dbReference type="Pfam" id="PF00072">
    <property type="entry name" value="Response_reg"/>
    <property type="match status" value="1"/>
</dbReference>
<dbReference type="InterPro" id="IPR016032">
    <property type="entry name" value="Sig_transdc_resp-reg_C-effctor"/>
</dbReference>
<gene>
    <name evidence="6" type="primary">degU_1</name>
    <name evidence="6" type="ORF">LKMONMHP_2298</name>
</gene>
<dbReference type="SMART" id="SM00448">
    <property type="entry name" value="REC"/>
    <property type="match status" value="1"/>
</dbReference>
<evidence type="ECO:0000313" key="7">
    <source>
        <dbReference type="Proteomes" id="UP001055156"/>
    </source>
</evidence>
<reference evidence="6" key="2">
    <citation type="submission" date="2021-08" db="EMBL/GenBank/DDBJ databases">
        <authorList>
            <person name="Tani A."/>
            <person name="Ola A."/>
            <person name="Ogura Y."/>
            <person name="Katsura K."/>
            <person name="Hayashi T."/>
        </authorList>
    </citation>
    <scope>NUCLEOTIDE SEQUENCE</scope>
    <source>
        <strain evidence="6">NBRC 15689</strain>
    </source>
</reference>
<organism evidence="6 7">
    <name type="scientific">Methylobacterium organophilum</name>
    <dbReference type="NCBI Taxonomy" id="410"/>
    <lineage>
        <taxon>Bacteria</taxon>
        <taxon>Pseudomonadati</taxon>
        <taxon>Pseudomonadota</taxon>
        <taxon>Alphaproteobacteria</taxon>
        <taxon>Hyphomicrobiales</taxon>
        <taxon>Methylobacteriaceae</taxon>
        <taxon>Methylobacterium</taxon>
    </lineage>
</organism>
<dbReference type="InterPro" id="IPR039420">
    <property type="entry name" value="WalR-like"/>
</dbReference>
<keyword evidence="7" id="KW-1185">Reference proteome</keyword>
<dbReference type="RefSeq" id="WP_238311301.1">
    <property type="nucleotide sequence ID" value="NZ_BPQV01000006.1"/>
</dbReference>
<dbReference type="SUPFAM" id="SSF52172">
    <property type="entry name" value="CheY-like"/>
    <property type="match status" value="1"/>
</dbReference>
<evidence type="ECO:0000259" key="5">
    <source>
        <dbReference type="PROSITE" id="PS50110"/>
    </source>
</evidence>
<feature type="modified residue" description="4-aspartylphosphate" evidence="3">
    <location>
        <position position="70"/>
    </location>
</feature>
<sequence length="228" mass="24269">MTPGRPSARRPAAPPIRPEAVLVVDDHPIVLQGLRRLAEEAGMARVFEAADIVSAYRLFHRHRPGLVVADLSFRDGGLSGLSLIRRIKALEPETRILVFSMHADPVVVSRALESGALGFVLKDAGSETVLEAVAAVGLGRGYLPHALATDVAMLNRSVRPAPLATLSARELQVLSLLSQGKSYEAIANALSVSYRTVINASSSMRRKLGAESRAALIRIAVSRAGTIA</sequence>
<dbReference type="PANTHER" id="PTHR43214:SF43">
    <property type="entry name" value="TWO-COMPONENT RESPONSE REGULATOR"/>
    <property type="match status" value="1"/>
</dbReference>
<dbReference type="InterPro" id="IPR058245">
    <property type="entry name" value="NreC/VraR/RcsB-like_REC"/>
</dbReference>
<dbReference type="InterPro" id="IPR000792">
    <property type="entry name" value="Tscrpt_reg_LuxR_C"/>
</dbReference>
<dbReference type="InterPro" id="IPR011006">
    <property type="entry name" value="CheY-like_superfamily"/>
</dbReference>
<dbReference type="PROSITE" id="PS00622">
    <property type="entry name" value="HTH_LUXR_1"/>
    <property type="match status" value="1"/>
</dbReference>
<protein>
    <submittedName>
        <fullName evidence="6">Transcriptional regulatory protein DegU</fullName>
    </submittedName>
</protein>
<feature type="domain" description="Response regulatory" evidence="5">
    <location>
        <begin position="20"/>
        <end position="137"/>
    </location>
</feature>
<evidence type="ECO:0000259" key="4">
    <source>
        <dbReference type="PROSITE" id="PS50043"/>
    </source>
</evidence>
<dbReference type="CDD" id="cd06170">
    <property type="entry name" value="LuxR_C_like"/>
    <property type="match status" value="1"/>
</dbReference>
<dbReference type="PRINTS" id="PR00038">
    <property type="entry name" value="HTHLUXR"/>
</dbReference>
<dbReference type="PANTHER" id="PTHR43214">
    <property type="entry name" value="TWO-COMPONENT RESPONSE REGULATOR"/>
    <property type="match status" value="1"/>
</dbReference>
<feature type="domain" description="HTH luxR-type" evidence="4">
    <location>
        <begin position="159"/>
        <end position="224"/>
    </location>
</feature>
<dbReference type="Pfam" id="PF00196">
    <property type="entry name" value="GerE"/>
    <property type="match status" value="1"/>
</dbReference>
<dbReference type="Gene3D" id="3.40.50.2300">
    <property type="match status" value="1"/>
</dbReference>
<proteinExistence type="predicted"/>
<evidence type="ECO:0000256" key="1">
    <source>
        <dbReference type="ARBA" id="ARBA00022553"/>
    </source>
</evidence>
<evidence type="ECO:0000256" key="2">
    <source>
        <dbReference type="ARBA" id="ARBA00023125"/>
    </source>
</evidence>
<dbReference type="SMART" id="SM00421">
    <property type="entry name" value="HTH_LUXR"/>
    <property type="match status" value="1"/>
</dbReference>